<name>A0ABP5SWG3_9ACTN</name>
<evidence type="ECO:0008006" key="4">
    <source>
        <dbReference type="Google" id="ProtNLM"/>
    </source>
</evidence>
<comment type="caution">
    <text evidence="2">The sequence shown here is derived from an EMBL/GenBank/DDBJ whole genome shotgun (WGS) entry which is preliminary data.</text>
</comment>
<dbReference type="Proteomes" id="UP001501444">
    <property type="component" value="Unassembled WGS sequence"/>
</dbReference>
<dbReference type="EMBL" id="BAAARV010000019">
    <property type="protein sequence ID" value="GAA2339948.1"/>
    <property type="molecule type" value="Genomic_DNA"/>
</dbReference>
<sequence length="95" mass="10059">MSPDAGGVVAVELVVFLIVLVAVAILSSGSAWIARRRSREPIELSSSSPQGERAEAVLTACLLAGRLSAERYRRDMAILAAQEAHRQPPLTPPGP</sequence>
<accession>A0ABP5SWG3</accession>
<feature type="transmembrane region" description="Helical" evidence="1">
    <location>
        <begin position="13"/>
        <end position="34"/>
    </location>
</feature>
<evidence type="ECO:0000313" key="2">
    <source>
        <dbReference type="EMBL" id="GAA2339948.1"/>
    </source>
</evidence>
<keyword evidence="1" id="KW-0472">Membrane</keyword>
<protein>
    <recommendedName>
        <fullName evidence="4">SHOCT domain-containing protein</fullName>
    </recommendedName>
</protein>
<keyword evidence="1" id="KW-0812">Transmembrane</keyword>
<proteinExistence type="predicted"/>
<keyword evidence="1" id="KW-1133">Transmembrane helix</keyword>
<evidence type="ECO:0000313" key="3">
    <source>
        <dbReference type="Proteomes" id="UP001501444"/>
    </source>
</evidence>
<evidence type="ECO:0000256" key="1">
    <source>
        <dbReference type="SAM" id="Phobius"/>
    </source>
</evidence>
<gene>
    <name evidence="2" type="ORF">GCM10010170_022500</name>
</gene>
<keyword evidence="3" id="KW-1185">Reference proteome</keyword>
<organism evidence="2 3">
    <name type="scientific">Dactylosporangium salmoneum</name>
    <dbReference type="NCBI Taxonomy" id="53361"/>
    <lineage>
        <taxon>Bacteria</taxon>
        <taxon>Bacillati</taxon>
        <taxon>Actinomycetota</taxon>
        <taxon>Actinomycetes</taxon>
        <taxon>Micromonosporales</taxon>
        <taxon>Micromonosporaceae</taxon>
        <taxon>Dactylosporangium</taxon>
    </lineage>
</organism>
<dbReference type="RefSeq" id="WP_344612249.1">
    <property type="nucleotide sequence ID" value="NZ_BAAARV010000019.1"/>
</dbReference>
<reference evidence="3" key="1">
    <citation type="journal article" date="2019" name="Int. J. Syst. Evol. Microbiol.">
        <title>The Global Catalogue of Microorganisms (GCM) 10K type strain sequencing project: providing services to taxonomists for standard genome sequencing and annotation.</title>
        <authorList>
            <consortium name="The Broad Institute Genomics Platform"/>
            <consortium name="The Broad Institute Genome Sequencing Center for Infectious Disease"/>
            <person name="Wu L."/>
            <person name="Ma J."/>
        </authorList>
    </citation>
    <scope>NUCLEOTIDE SEQUENCE [LARGE SCALE GENOMIC DNA]</scope>
    <source>
        <strain evidence="3">JCM 3272</strain>
    </source>
</reference>